<evidence type="ECO:0000256" key="1">
    <source>
        <dbReference type="SAM" id="Phobius"/>
    </source>
</evidence>
<reference evidence="2 3" key="1">
    <citation type="submission" date="2023-10" db="EMBL/GenBank/DDBJ databases">
        <title>Genomes of two closely related lineages of the louse Polyplax serrata with different host specificities.</title>
        <authorList>
            <person name="Martinu J."/>
            <person name="Tarabai H."/>
            <person name="Stefka J."/>
            <person name="Hypsa V."/>
        </authorList>
    </citation>
    <scope>NUCLEOTIDE SEQUENCE [LARGE SCALE GENOMIC DNA]</scope>
    <source>
        <strain evidence="2">HR10_N</strain>
    </source>
</reference>
<name>A0AAN8S6A0_POLSC</name>
<dbReference type="Proteomes" id="UP001372834">
    <property type="component" value="Unassembled WGS sequence"/>
</dbReference>
<dbReference type="InterPro" id="IPR045325">
    <property type="entry name" value="TMEM70/TMEM186/TMEM223"/>
</dbReference>
<keyword evidence="1" id="KW-1133">Transmembrane helix</keyword>
<keyword evidence="1" id="KW-0472">Membrane</keyword>
<gene>
    <name evidence="2" type="ORF">RUM43_013302</name>
</gene>
<evidence type="ECO:0000313" key="3">
    <source>
        <dbReference type="Proteomes" id="UP001372834"/>
    </source>
</evidence>
<feature type="non-terminal residue" evidence="2">
    <location>
        <position position="127"/>
    </location>
</feature>
<comment type="caution">
    <text evidence="2">The sequence shown here is derived from an EMBL/GenBank/DDBJ whole genome shotgun (WGS) entry which is preliminary data.</text>
</comment>
<dbReference type="GO" id="GO:0005739">
    <property type="term" value="C:mitochondrion"/>
    <property type="evidence" value="ECO:0007669"/>
    <property type="project" value="TreeGrafter"/>
</dbReference>
<dbReference type="PANTHER" id="PTHR14549">
    <property type="entry name" value="TRANSMEMBRANE PROTEIN 223"/>
    <property type="match status" value="1"/>
</dbReference>
<dbReference type="AlphaFoldDB" id="A0AAN8S6A0"/>
<dbReference type="EMBL" id="JAWJWE010000007">
    <property type="protein sequence ID" value="KAK6632534.1"/>
    <property type="molecule type" value="Genomic_DNA"/>
</dbReference>
<proteinExistence type="predicted"/>
<feature type="transmembrane region" description="Helical" evidence="1">
    <location>
        <begin position="28"/>
        <end position="47"/>
    </location>
</feature>
<dbReference type="Pfam" id="PF06979">
    <property type="entry name" value="TMEM70"/>
    <property type="match status" value="1"/>
</dbReference>
<dbReference type="InterPro" id="IPR026100">
    <property type="entry name" value="Tmem223"/>
</dbReference>
<accession>A0AAN8S6A0</accession>
<sequence length="127" mass="14794">MTKEVAERVTESNKFLDWFKKSDKNRNFWGLTSIACGILFYTIIIIYSKRLVRCLTLHKGGRTVTIETYRVLGLQNVTQVPISEVSAMQSRKKAKVYLPLKVKNRSFYYLLDMNGQFHNKAIFDYSA</sequence>
<organism evidence="2 3">
    <name type="scientific">Polyplax serrata</name>
    <name type="common">Common mouse louse</name>
    <dbReference type="NCBI Taxonomy" id="468196"/>
    <lineage>
        <taxon>Eukaryota</taxon>
        <taxon>Metazoa</taxon>
        <taxon>Ecdysozoa</taxon>
        <taxon>Arthropoda</taxon>
        <taxon>Hexapoda</taxon>
        <taxon>Insecta</taxon>
        <taxon>Pterygota</taxon>
        <taxon>Neoptera</taxon>
        <taxon>Paraneoptera</taxon>
        <taxon>Psocodea</taxon>
        <taxon>Troctomorpha</taxon>
        <taxon>Phthiraptera</taxon>
        <taxon>Anoplura</taxon>
        <taxon>Polyplacidae</taxon>
        <taxon>Polyplax</taxon>
    </lineage>
</organism>
<dbReference type="PANTHER" id="PTHR14549:SF2">
    <property type="entry name" value="TRANSMEMBRANE PROTEIN 223"/>
    <property type="match status" value="1"/>
</dbReference>
<evidence type="ECO:0000313" key="2">
    <source>
        <dbReference type="EMBL" id="KAK6632534.1"/>
    </source>
</evidence>
<protein>
    <submittedName>
        <fullName evidence="2">Uncharacterized protein</fullName>
    </submittedName>
</protein>
<keyword evidence="1" id="KW-0812">Transmembrane</keyword>